<dbReference type="SMART" id="SM00338">
    <property type="entry name" value="BRLZ"/>
    <property type="match status" value="1"/>
</dbReference>
<gene>
    <name evidence="7" type="ORF">g.49684</name>
</gene>
<name>A0A1D2A6I0_AUXPR</name>
<proteinExistence type="predicted"/>
<dbReference type="Pfam" id="PF00170">
    <property type="entry name" value="bZIP_1"/>
    <property type="match status" value="1"/>
</dbReference>
<keyword evidence="3" id="KW-0804">Transcription</keyword>
<dbReference type="PANTHER" id="PTHR46408">
    <property type="entry name" value="BASIC LEUCINE ZIPPER 63"/>
    <property type="match status" value="1"/>
</dbReference>
<reference evidence="7" key="1">
    <citation type="submission" date="2015-08" db="EMBL/GenBank/DDBJ databases">
        <authorList>
            <person name="Babu N.S."/>
            <person name="Beckwith C.J."/>
            <person name="Beseler K.G."/>
            <person name="Brison A."/>
            <person name="Carone J.V."/>
            <person name="Caskin T.P."/>
            <person name="Diamond M."/>
            <person name="Durham M.E."/>
            <person name="Foxe J.M."/>
            <person name="Go M."/>
            <person name="Henderson B.A."/>
            <person name="Jones I.B."/>
            <person name="McGettigan J.A."/>
            <person name="Micheletti S.J."/>
            <person name="Nasrallah M.E."/>
            <person name="Ortiz D."/>
            <person name="Piller C.R."/>
            <person name="Privatt S.R."/>
            <person name="Schneider S.L."/>
            <person name="Sharp S."/>
            <person name="Smith T.C."/>
            <person name="Stanton J.D."/>
            <person name="Ullery H.E."/>
            <person name="Wilson R.J."/>
            <person name="Serrano M.G."/>
            <person name="Buck G."/>
            <person name="Lee V."/>
            <person name="Wang Y."/>
            <person name="Carvalho R."/>
            <person name="Voegtly L."/>
            <person name="Shi R."/>
            <person name="Duckworth R."/>
            <person name="Johnson A."/>
            <person name="Loviza R."/>
            <person name="Walstead R."/>
            <person name="Shah Z."/>
            <person name="Kiflezghi M."/>
            <person name="Wade K."/>
            <person name="Ball S.L."/>
            <person name="Bradley K.W."/>
            <person name="Asai D.J."/>
            <person name="Bowman C.A."/>
            <person name="Russell D.A."/>
            <person name="Pope W.H."/>
            <person name="Jacobs-Sera D."/>
            <person name="Hendrix R.W."/>
            <person name="Hatfull G.F."/>
        </authorList>
    </citation>
    <scope>NUCLEOTIDE SEQUENCE</scope>
</reference>
<evidence type="ECO:0000256" key="4">
    <source>
        <dbReference type="ARBA" id="ARBA00023242"/>
    </source>
</evidence>
<dbReference type="GO" id="GO:0003700">
    <property type="term" value="F:DNA-binding transcription factor activity"/>
    <property type="evidence" value="ECO:0007669"/>
    <property type="project" value="InterPro"/>
</dbReference>
<feature type="region of interest" description="Disordered" evidence="5">
    <location>
        <begin position="114"/>
        <end position="162"/>
    </location>
</feature>
<evidence type="ECO:0000256" key="3">
    <source>
        <dbReference type="ARBA" id="ARBA00023163"/>
    </source>
</evidence>
<dbReference type="Gene3D" id="1.20.5.170">
    <property type="match status" value="1"/>
</dbReference>
<evidence type="ECO:0000259" key="6">
    <source>
        <dbReference type="PROSITE" id="PS50217"/>
    </source>
</evidence>
<dbReference type="PROSITE" id="PS50217">
    <property type="entry name" value="BZIP"/>
    <property type="match status" value="1"/>
</dbReference>
<dbReference type="InterPro" id="IPR046347">
    <property type="entry name" value="bZIP_sf"/>
</dbReference>
<accession>A0A1D2A6I0</accession>
<feature type="region of interest" description="Disordered" evidence="5">
    <location>
        <begin position="259"/>
        <end position="320"/>
    </location>
</feature>
<dbReference type="SUPFAM" id="SSF57959">
    <property type="entry name" value="Leucine zipper domain"/>
    <property type="match status" value="1"/>
</dbReference>
<keyword evidence="4" id="KW-0539">Nucleus</keyword>
<dbReference type="EMBL" id="GDKF01004069">
    <property type="protein sequence ID" value="JAT74553.1"/>
    <property type="molecule type" value="Transcribed_RNA"/>
</dbReference>
<dbReference type="AlphaFoldDB" id="A0A1D2A6I0"/>
<evidence type="ECO:0000313" key="7">
    <source>
        <dbReference type="EMBL" id="JAT74553.1"/>
    </source>
</evidence>
<keyword evidence="1" id="KW-0805">Transcription regulation</keyword>
<sequence>MHTLFGDDISERHMGVKGAIEPELPSNDMGPPLPMMHIDQHFLDLDLMSVADLPDPSRLPASGQRHSYLLPSDLTGFMYAEPGADFSAIAQLQAEVAAKTGGQPAFSLPSRIATRAAPGRGPPAPSPRAAHTPHAQLESPHVASSMVGAQAHPAAAAQRTPRTAAEALMHGDLLALLGGAPGATASSGLPASSVSALVRGSLSDGTSGSTHATDSHGADCLAAAGSMFGDPAASDGPDPVCAQRAGSVTGGGGCAGAGGALRAGLQPRPSGRPRQKKEYDALIDPDLPPEQVRRMRRMLSNRESARRSRRRRQTQVSGLEEELDGVRAQVARLSAELERSNSIAQHAMMERAKAVSELEAMRAQFARTSVEAVSFQVQGHGEGPFALHDRCPMPERGAGGGIPRHSAPPLVSVASAPLPSLAQQGMQGMPSWQGKQDGLASCLDFLSR</sequence>
<dbReference type="GO" id="GO:0003677">
    <property type="term" value="F:DNA binding"/>
    <property type="evidence" value="ECO:0007669"/>
    <property type="project" value="UniProtKB-KW"/>
</dbReference>
<keyword evidence="2" id="KW-0238">DNA-binding</keyword>
<evidence type="ECO:0000256" key="5">
    <source>
        <dbReference type="SAM" id="MobiDB-lite"/>
    </source>
</evidence>
<dbReference type="PROSITE" id="PS00036">
    <property type="entry name" value="BZIP_BASIC"/>
    <property type="match status" value="1"/>
</dbReference>
<evidence type="ECO:0000256" key="2">
    <source>
        <dbReference type="ARBA" id="ARBA00023125"/>
    </source>
</evidence>
<dbReference type="InterPro" id="IPR004827">
    <property type="entry name" value="bZIP"/>
</dbReference>
<organism evidence="7">
    <name type="scientific">Auxenochlorella protothecoides</name>
    <name type="common">Green microalga</name>
    <name type="synonym">Chlorella protothecoides</name>
    <dbReference type="NCBI Taxonomy" id="3075"/>
    <lineage>
        <taxon>Eukaryota</taxon>
        <taxon>Viridiplantae</taxon>
        <taxon>Chlorophyta</taxon>
        <taxon>core chlorophytes</taxon>
        <taxon>Trebouxiophyceae</taxon>
        <taxon>Chlorellales</taxon>
        <taxon>Chlorellaceae</taxon>
        <taxon>Auxenochlorella</taxon>
    </lineage>
</organism>
<feature type="domain" description="BZIP" evidence="6">
    <location>
        <begin position="291"/>
        <end position="339"/>
    </location>
</feature>
<evidence type="ECO:0000256" key="1">
    <source>
        <dbReference type="ARBA" id="ARBA00023015"/>
    </source>
</evidence>
<feature type="compositionally biased region" description="Low complexity" evidence="5">
    <location>
        <begin position="149"/>
        <end position="162"/>
    </location>
</feature>
<dbReference type="PANTHER" id="PTHR46408:SF10">
    <property type="entry name" value="BASIC LEUCINE ZIPPER 63"/>
    <property type="match status" value="1"/>
</dbReference>
<protein>
    <recommendedName>
        <fullName evidence="6">BZIP domain-containing protein</fullName>
    </recommendedName>
</protein>